<dbReference type="EMBL" id="GBXM01019626">
    <property type="protein sequence ID" value="JAH88951.1"/>
    <property type="molecule type" value="Transcribed_RNA"/>
</dbReference>
<reference evidence="1" key="2">
    <citation type="journal article" date="2015" name="Fish Shellfish Immunol.">
        <title>Early steps in the European eel (Anguilla anguilla)-Vibrio vulnificus interaction in the gills: Role of the RtxA13 toxin.</title>
        <authorList>
            <person name="Callol A."/>
            <person name="Pajuelo D."/>
            <person name="Ebbesson L."/>
            <person name="Teles M."/>
            <person name="MacKenzie S."/>
            <person name="Amaro C."/>
        </authorList>
    </citation>
    <scope>NUCLEOTIDE SEQUENCE</scope>
</reference>
<protein>
    <submittedName>
        <fullName evidence="1">Uncharacterized protein</fullName>
    </submittedName>
</protein>
<accession>A0A0E9WF84</accession>
<sequence>MMNVYIHVKYCIRLHRITSHRIAPNHSVLKCIVPELYRSPCIQICIGSSYKGEMHTPSS</sequence>
<evidence type="ECO:0000313" key="1">
    <source>
        <dbReference type="EMBL" id="JAH88951.1"/>
    </source>
</evidence>
<reference evidence="1" key="1">
    <citation type="submission" date="2014-11" db="EMBL/GenBank/DDBJ databases">
        <authorList>
            <person name="Amaro Gonzalez C."/>
        </authorList>
    </citation>
    <scope>NUCLEOTIDE SEQUENCE</scope>
</reference>
<dbReference type="AlphaFoldDB" id="A0A0E9WF84"/>
<organism evidence="1">
    <name type="scientific">Anguilla anguilla</name>
    <name type="common">European freshwater eel</name>
    <name type="synonym">Muraena anguilla</name>
    <dbReference type="NCBI Taxonomy" id="7936"/>
    <lineage>
        <taxon>Eukaryota</taxon>
        <taxon>Metazoa</taxon>
        <taxon>Chordata</taxon>
        <taxon>Craniata</taxon>
        <taxon>Vertebrata</taxon>
        <taxon>Euteleostomi</taxon>
        <taxon>Actinopterygii</taxon>
        <taxon>Neopterygii</taxon>
        <taxon>Teleostei</taxon>
        <taxon>Anguilliformes</taxon>
        <taxon>Anguillidae</taxon>
        <taxon>Anguilla</taxon>
    </lineage>
</organism>
<name>A0A0E9WF84_ANGAN</name>
<proteinExistence type="predicted"/>